<proteinExistence type="predicted"/>
<dbReference type="Proteomes" id="UP000812440">
    <property type="component" value="Unassembled WGS sequence"/>
</dbReference>
<evidence type="ECO:0000256" key="3">
    <source>
        <dbReference type="SAM" id="Phobius"/>
    </source>
</evidence>
<name>A0A8T2IAG4_9PIPI</name>
<keyword evidence="3" id="KW-1133">Transmembrane helix</keyword>
<evidence type="ECO:0000313" key="5">
    <source>
        <dbReference type="Proteomes" id="UP000812440"/>
    </source>
</evidence>
<accession>A0A8T2IAG4</accession>
<reference evidence="4" key="1">
    <citation type="thesis" date="2020" institute="ProQuest LLC" country="789 East Eisenhower Parkway, Ann Arbor, MI, USA">
        <title>Comparative Genomics and Chromosome Evolution.</title>
        <authorList>
            <person name="Mudd A.B."/>
        </authorList>
    </citation>
    <scope>NUCLEOTIDE SEQUENCE</scope>
    <source>
        <strain evidence="4">Female2</strain>
        <tissue evidence="4">Blood</tissue>
    </source>
</reference>
<keyword evidence="5" id="KW-1185">Reference proteome</keyword>
<comment type="subcellular location">
    <subcellularLocation>
        <location evidence="1">Membrane</location>
        <topology evidence="1">Multi-pass membrane protein</topology>
    </subcellularLocation>
</comment>
<keyword evidence="3" id="KW-0812">Transmembrane</keyword>
<feature type="non-terminal residue" evidence="4">
    <location>
        <position position="98"/>
    </location>
</feature>
<dbReference type="EMBL" id="JAACNH010018913">
    <property type="protein sequence ID" value="KAG8428942.1"/>
    <property type="molecule type" value="Genomic_DNA"/>
</dbReference>
<comment type="caution">
    <text evidence="4">The sequence shown here is derived from an EMBL/GenBank/DDBJ whole genome shotgun (WGS) entry which is preliminary data.</text>
</comment>
<feature type="transmembrane region" description="Helical" evidence="3">
    <location>
        <begin position="42"/>
        <end position="63"/>
    </location>
</feature>
<feature type="region of interest" description="Disordered" evidence="2">
    <location>
        <begin position="72"/>
        <end position="98"/>
    </location>
</feature>
<evidence type="ECO:0008006" key="6">
    <source>
        <dbReference type="Google" id="ProtNLM"/>
    </source>
</evidence>
<dbReference type="InterPro" id="IPR036259">
    <property type="entry name" value="MFS_trans_sf"/>
</dbReference>
<dbReference type="OrthoDB" id="205993at2759"/>
<protein>
    <recommendedName>
        <fullName evidence="6">Solute carrier family 15 member 2</fullName>
    </recommendedName>
</protein>
<evidence type="ECO:0000313" key="4">
    <source>
        <dbReference type="EMBL" id="KAG8428942.1"/>
    </source>
</evidence>
<evidence type="ECO:0000256" key="2">
    <source>
        <dbReference type="SAM" id="MobiDB-lite"/>
    </source>
</evidence>
<dbReference type="GO" id="GO:0016020">
    <property type="term" value="C:membrane"/>
    <property type="evidence" value="ECO:0007669"/>
    <property type="project" value="UniProtKB-SubCell"/>
</dbReference>
<evidence type="ECO:0000256" key="1">
    <source>
        <dbReference type="ARBA" id="ARBA00004141"/>
    </source>
</evidence>
<keyword evidence="3" id="KW-0472">Membrane</keyword>
<organism evidence="4 5">
    <name type="scientific">Hymenochirus boettgeri</name>
    <name type="common">Congo dwarf clawed frog</name>
    <dbReference type="NCBI Taxonomy" id="247094"/>
    <lineage>
        <taxon>Eukaryota</taxon>
        <taxon>Metazoa</taxon>
        <taxon>Chordata</taxon>
        <taxon>Craniata</taxon>
        <taxon>Vertebrata</taxon>
        <taxon>Euteleostomi</taxon>
        <taxon>Amphibia</taxon>
        <taxon>Batrachia</taxon>
        <taxon>Anura</taxon>
        <taxon>Pipoidea</taxon>
        <taxon>Pipidae</taxon>
        <taxon>Pipinae</taxon>
        <taxon>Hymenochirus</taxon>
    </lineage>
</organism>
<feature type="transmembrane region" description="Helical" evidence="3">
    <location>
        <begin position="12"/>
        <end position="30"/>
    </location>
</feature>
<gene>
    <name evidence="4" type="ORF">GDO86_018764</name>
</gene>
<dbReference type="AlphaFoldDB" id="A0A8T2IAG4"/>
<sequence length="98" mass="11059">SQAPISMKSVLQAGWLLTIAFGNVIVLIVAQAGSLEQWAEFILFAALLVAVCIIFSIMGYFYVPMNPEDLKDEDELEKKKRPDDFQDQLPLQEKKTKI</sequence>
<dbReference type="Gene3D" id="1.20.1250.20">
    <property type="entry name" value="MFS general substrate transporter like domains"/>
    <property type="match status" value="1"/>
</dbReference>
<dbReference type="EMBL" id="JAACNH010018913">
    <property type="protein sequence ID" value="KAG8428941.1"/>
    <property type="molecule type" value="Genomic_DNA"/>
</dbReference>